<reference evidence="1" key="1">
    <citation type="submission" date="2018-02" db="EMBL/GenBank/DDBJ databases">
        <title>Rhizophora mucronata_Transcriptome.</title>
        <authorList>
            <person name="Meera S.P."/>
            <person name="Sreeshan A."/>
            <person name="Augustine A."/>
        </authorList>
    </citation>
    <scope>NUCLEOTIDE SEQUENCE</scope>
    <source>
        <tissue evidence="1">Leaf</tissue>
    </source>
</reference>
<sequence>MSSKCLSNVIHLHANLIIVYPEASL</sequence>
<organism evidence="1">
    <name type="scientific">Rhizophora mucronata</name>
    <name type="common">Asiatic mangrove</name>
    <dbReference type="NCBI Taxonomy" id="61149"/>
    <lineage>
        <taxon>Eukaryota</taxon>
        <taxon>Viridiplantae</taxon>
        <taxon>Streptophyta</taxon>
        <taxon>Embryophyta</taxon>
        <taxon>Tracheophyta</taxon>
        <taxon>Spermatophyta</taxon>
        <taxon>Magnoliopsida</taxon>
        <taxon>eudicotyledons</taxon>
        <taxon>Gunneridae</taxon>
        <taxon>Pentapetalae</taxon>
        <taxon>rosids</taxon>
        <taxon>fabids</taxon>
        <taxon>Malpighiales</taxon>
        <taxon>Rhizophoraceae</taxon>
        <taxon>Rhizophora</taxon>
    </lineage>
</organism>
<dbReference type="EMBL" id="GGEC01092656">
    <property type="protein sequence ID" value="MBX73140.1"/>
    <property type="molecule type" value="Transcribed_RNA"/>
</dbReference>
<accession>A0A2P2R1S5</accession>
<proteinExistence type="predicted"/>
<dbReference type="AlphaFoldDB" id="A0A2P2R1S5"/>
<name>A0A2P2R1S5_RHIMU</name>
<evidence type="ECO:0000313" key="1">
    <source>
        <dbReference type="EMBL" id="MBX73140.1"/>
    </source>
</evidence>
<protein>
    <submittedName>
        <fullName evidence="1">Uncharacterized protein</fullName>
    </submittedName>
</protein>